<feature type="compositionally biased region" description="Low complexity" evidence="1">
    <location>
        <begin position="278"/>
        <end position="300"/>
    </location>
</feature>
<feature type="region of interest" description="Disordered" evidence="1">
    <location>
        <begin position="51"/>
        <end position="129"/>
    </location>
</feature>
<sequence>MPLPSSPSLSHSFQIIVSPPSDSDEPQNFVIFDAKDLPEHIPDFSSLDDALARIHTGPPPTFSRTSVDGSIVMPKRGDTRPDTGVADETVRDDSEIVEVVKVRRAFSQEEPPSLPPPPKPKSLRSRAGSAFRSIKNLARVASRNNTRPYAQEVFASSQSTQATFATVPPSDPTPPPLSRRASRGSIILSQLFRTPPESTVDRPAPTSTLDFLASETYSDDEDDDREPDDDDRESIVGERAPSPSPSARTFSSTVRRRLSILSFRKPRTAPPRPPSPPTLSRGSTVPSTSSSAPQTPTEESYPPPPPISKDAGRSRPNTASRGSGPDHRGDAPRLAPFRVLVVRCGQLL</sequence>
<feature type="compositionally biased region" description="Polar residues" evidence="1">
    <location>
        <begin position="154"/>
        <end position="164"/>
    </location>
</feature>
<dbReference type="EMBL" id="JARKIB010000060">
    <property type="protein sequence ID" value="KAJ7752099.1"/>
    <property type="molecule type" value="Genomic_DNA"/>
</dbReference>
<proteinExistence type="predicted"/>
<name>A0AAD7J0C2_9AGAR</name>
<keyword evidence="3" id="KW-1185">Reference proteome</keyword>
<dbReference type="Proteomes" id="UP001215598">
    <property type="component" value="Unassembled WGS sequence"/>
</dbReference>
<dbReference type="AlphaFoldDB" id="A0AAD7J0C2"/>
<accession>A0AAD7J0C2</accession>
<feature type="compositionally biased region" description="Acidic residues" evidence="1">
    <location>
        <begin position="217"/>
        <end position="232"/>
    </location>
</feature>
<organism evidence="2 3">
    <name type="scientific">Mycena metata</name>
    <dbReference type="NCBI Taxonomy" id="1033252"/>
    <lineage>
        <taxon>Eukaryota</taxon>
        <taxon>Fungi</taxon>
        <taxon>Dikarya</taxon>
        <taxon>Basidiomycota</taxon>
        <taxon>Agaricomycotina</taxon>
        <taxon>Agaricomycetes</taxon>
        <taxon>Agaricomycetidae</taxon>
        <taxon>Agaricales</taxon>
        <taxon>Marasmiineae</taxon>
        <taxon>Mycenaceae</taxon>
        <taxon>Mycena</taxon>
    </lineage>
</organism>
<feature type="compositionally biased region" description="Low complexity" evidence="1">
    <location>
        <begin position="1"/>
        <end position="12"/>
    </location>
</feature>
<evidence type="ECO:0000313" key="2">
    <source>
        <dbReference type="EMBL" id="KAJ7752099.1"/>
    </source>
</evidence>
<feature type="compositionally biased region" description="Basic and acidic residues" evidence="1">
    <location>
        <begin position="88"/>
        <end position="101"/>
    </location>
</feature>
<feature type="region of interest" description="Disordered" evidence="1">
    <location>
        <begin position="154"/>
        <end position="337"/>
    </location>
</feature>
<reference evidence="2" key="1">
    <citation type="submission" date="2023-03" db="EMBL/GenBank/DDBJ databases">
        <title>Massive genome expansion in bonnet fungi (Mycena s.s.) driven by repeated elements and novel gene families across ecological guilds.</title>
        <authorList>
            <consortium name="Lawrence Berkeley National Laboratory"/>
            <person name="Harder C.B."/>
            <person name="Miyauchi S."/>
            <person name="Viragh M."/>
            <person name="Kuo A."/>
            <person name="Thoen E."/>
            <person name="Andreopoulos B."/>
            <person name="Lu D."/>
            <person name="Skrede I."/>
            <person name="Drula E."/>
            <person name="Henrissat B."/>
            <person name="Morin E."/>
            <person name="Kohler A."/>
            <person name="Barry K."/>
            <person name="LaButti K."/>
            <person name="Morin E."/>
            <person name="Salamov A."/>
            <person name="Lipzen A."/>
            <person name="Mereny Z."/>
            <person name="Hegedus B."/>
            <person name="Baldrian P."/>
            <person name="Stursova M."/>
            <person name="Weitz H."/>
            <person name="Taylor A."/>
            <person name="Grigoriev I.V."/>
            <person name="Nagy L.G."/>
            <person name="Martin F."/>
            <person name="Kauserud H."/>
        </authorList>
    </citation>
    <scope>NUCLEOTIDE SEQUENCE</scope>
    <source>
        <strain evidence="2">CBHHK182m</strain>
    </source>
</reference>
<protein>
    <submittedName>
        <fullName evidence="2">Uncharacterized protein</fullName>
    </submittedName>
</protein>
<feature type="region of interest" description="Disordered" evidence="1">
    <location>
        <begin position="1"/>
        <end position="26"/>
    </location>
</feature>
<feature type="compositionally biased region" description="Pro residues" evidence="1">
    <location>
        <begin position="268"/>
        <end position="277"/>
    </location>
</feature>
<evidence type="ECO:0000256" key="1">
    <source>
        <dbReference type="SAM" id="MobiDB-lite"/>
    </source>
</evidence>
<evidence type="ECO:0000313" key="3">
    <source>
        <dbReference type="Proteomes" id="UP001215598"/>
    </source>
</evidence>
<gene>
    <name evidence="2" type="ORF">B0H16DRAFT_1547430</name>
</gene>
<feature type="non-terminal residue" evidence="2">
    <location>
        <position position="348"/>
    </location>
</feature>
<comment type="caution">
    <text evidence="2">The sequence shown here is derived from an EMBL/GenBank/DDBJ whole genome shotgun (WGS) entry which is preliminary data.</text>
</comment>